<dbReference type="InterPro" id="IPR012259">
    <property type="entry name" value="DHFR"/>
</dbReference>
<dbReference type="FunFam" id="3.40.430.10:FF:000002">
    <property type="entry name" value="Dihydrofolate reductase"/>
    <property type="match status" value="1"/>
</dbReference>
<protein>
    <recommendedName>
        <fullName evidence="3">dihydrofolate reductase</fullName>
        <ecNumber evidence="3">1.5.1.3</ecNumber>
    </recommendedName>
</protein>
<evidence type="ECO:0000256" key="4">
    <source>
        <dbReference type="ARBA" id="ARBA00022563"/>
    </source>
</evidence>
<comment type="caution">
    <text evidence="11">The sequence shown here is derived from an EMBL/GenBank/DDBJ whole genome shotgun (WGS) entry which is preliminary data.</text>
</comment>
<organism evidence="11 12">
    <name type="scientific">Rhynchophorus ferrugineus</name>
    <name type="common">Red palm weevil</name>
    <name type="synonym">Curculio ferrugineus</name>
    <dbReference type="NCBI Taxonomy" id="354439"/>
    <lineage>
        <taxon>Eukaryota</taxon>
        <taxon>Metazoa</taxon>
        <taxon>Ecdysozoa</taxon>
        <taxon>Arthropoda</taxon>
        <taxon>Hexapoda</taxon>
        <taxon>Insecta</taxon>
        <taxon>Pterygota</taxon>
        <taxon>Neoptera</taxon>
        <taxon>Endopterygota</taxon>
        <taxon>Coleoptera</taxon>
        <taxon>Polyphaga</taxon>
        <taxon>Cucujiformia</taxon>
        <taxon>Curculionidae</taxon>
        <taxon>Dryophthorinae</taxon>
        <taxon>Rhynchophorus</taxon>
    </lineage>
</organism>
<evidence type="ECO:0000256" key="1">
    <source>
        <dbReference type="ARBA" id="ARBA00004903"/>
    </source>
</evidence>
<evidence type="ECO:0000256" key="3">
    <source>
        <dbReference type="ARBA" id="ARBA00012856"/>
    </source>
</evidence>
<dbReference type="PROSITE" id="PS00075">
    <property type="entry name" value="DHFR_1"/>
    <property type="match status" value="1"/>
</dbReference>
<evidence type="ECO:0000256" key="2">
    <source>
        <dbReference type="ARBA" id="ARBA00009539"/>
    </source>
</evidence>
<evidence type="ECO:0000259" key="10">
    <source>
        <dbReference type="PROSITE" id="PS51330"/>
    </source>
</evidence>
<comment type="similarity">
    <text evidence="2 9">Belongs to the dihydrofolate reductase family.</text>
</comment>
<dbReference type="UniPathway" id="UPA00077">
    <property type="reaction ID" value="UER00158"/>
</dbReference>
<dbReference type="InterPro" id="IPR024072">
    <property type="entry name" value="DHFR-like_dom_sf"/>
</dbReference>
<dbReference type="EMBL" id="JAACXV010014439">
    <property type="protein sequence ID" value="KAF7267282.1"/>
    <property type="molecule type" value="Genomic_DNA"/>
</dbReference>
<dbReference type="Proteomes" id="UP000625711">
    <property type="component" value="Unassembled WGS sequence"/>
</dbReference>
<dbReference type="GO" id="GO:0006730">
    <property type="term" value="P:one-carbon metabolic process"/>
    <property type="evidence" value="ECO:0007669"/>
    <property type="project" value="UniProtKB-KW"/>
</dbReference>
<keyword evidence="4" id="KW-0554">One-carbon metabolism</keyword>
<sequence>MGVKLNLIVAVSENMGIGKNGDLPWRLRNEMAHFSRLTTKTNDPSKKNVVLMGRLTWDSIPAKFKPLPNRINFVLTKSNLDFSSYENAHKFDSLQSAIDALESDKYKALVENVWVIGGASVYKEALLSKYFYRLYLTKVQKSFDCDTFFPSLPENLKEISEANVPTEQQEEKGITYSYHVYENISEAV</sequence>
<dbReference type="InterPro" id="IPR017925">
    <property type="entry name" value="DHFR_CS"/>
</dbReference>
<gene>
    <name evidence="11" type="ORF">GWI33_019472</name>
</gene>
<dbReference type="PANTHER" id="PTHR48069">
    <property type="entry name" value="DIHYDROFOLATE REDUCTASE"/>
    <property type="match status" value="1"/>
</dbReference>
<keyword evidence="5" id="KW-0521">NADP</keyword>
<evidence type="ECO:0000256" key="8">
    <source>
        <dbReference type="ARBA" id="ARBA00048873"/>
    </source>
</evidence>
<dbReference type="PRINTS" id="PR00070">
    <property type="entry name" value="DHFR"/>
</dbReference>
<dbReference type="GO" id="GO:0004146">
    <property type="term" value="F:dihydrofolate reductase activity"/>
    <property type="evidence" value="ECO:0007669"/>
    <property type="project" value="UniProtKB-EC"/>
</dbReference>
<dbReference type="PROSITE" id="PS51330">
    <property type="entry name" value="DHFR_2"/>
    <property type="match status" value="1"/>
</dbReference>
<comment type="function">
    <text evidence="7">Key enzyme in folate metabolism. Catalyzes an essential reaction for de novo glycine and purine synthesis, and for DNA precursor synthesis.</text>
</comment>
<dbReference type="PANTHER" id="PTHR48069:SF3">
    <property type="entry name" value="DIHYDROFOLATE REDUCTASE"/>
    <property type="match status" value="1"/>
</dbReference>
<dbReference type="GO" id="GO:0046654">
    <property type="term" value="P:tetrahydrofolate biosynthetic process"/>
    <property type="evidence" value="ECO:0007669"/>
    <property type="project" value="UniProtKB-UniPathway"/>
</dbReference>
<evidence type="ECO:0000256" key="9">
    <source>
        <dbReference type="RuleBase" id="RU004474"/>
    </source>
</evidence>
<dbReference type="AlphaFoldDB" id="A0A834I5A3"/>
<dbReference type="Pfam" id="PF00186">
    <property type="entry name" value="DHFR_1"/>
    <property type="match status" value="1"/>
</dbReference>
<dbReference type="GO" id="GO:0046452">
    <property type="term" value="P:dihydrofolate metabolic process"/>
    <property type="evidence" value="ECO:0007669"/>
    <property type="project" value="TreeGrafter"/>
</dbReference>
<dbReference type="SUPFAM" id="SSF53597">
    <property type="entry name" value="Dihydrofolate reductase-like"/>
    <property type="match status" value="1"/>
</dbReference>
<reference evidence="11" key="1">
    <citation type="submission" date="2020-08" db="EMBL/GenBank/DDBJ databases">
        <title>Genome sequencing and assembly of the red palm weevil Rhynchophorus ferrugineus.</title>
        <authorList>
            <person name="Dias G.B."/>
            <person name="Bergman C.M."/>
            <person name="Manee M."/>
        </authorList>
    </citation>
    <scope>NUCLEOTIDE SEQUENCE</scope>
    <source>
        <strain evidence="11">AA-2017</strain>
        <tissue evidence="11">Whole larva</tissue>
    </source>
</reference>
<dbReference type="GO" id="GO:0005739">
    <property type="term" value="C:mitochondrion"/>
    <property type="evidence" value="ECO:0007669"/>
    <property type="project" value="TreeGrafter"/>
</dbReference>
<comment type="catalytic activity">
    <reaction evidence="8">
        <text>(6S)-5,6,7,8-tetrahydrofolate + NADP(+) = 7,8-dihydrofolate + NADPH + H(+)</text>
        <dbReference type="Rhea" id="RHEA:15009"/>
        <dbReference type="ChEBI" id="CHEBI:15378"/>
        <dbReference type="ChEBI" id="CHEBI:57451"/>
        <dbReference type="ChEBI" id="CHEBI:57453"/>
        <dbReference type="ChEBI" id="CHEBI:57783"/>
        <dbReference type="ChEBI" id="CHEBI:58349"/>
        <dbReference type="EC" id="1.5.1.3"/>
    </reaction>
</comment>
<comment type="pathway">
    <text evidence="1">Cofactor biosynthesis; tetrahydrofolate biosynthesis; 5,6,7,8-tetrahydrofolate from 7,8-dihydrofolate: step 1/1.</text>
</comment>
<proteinExistence type="inferred from homology"/>
<accession>A0A834I5A3</accession>
<dbReference type="GO" id="GO:0046655">
    <property type="term" value="P:folic acid metabolic process"/>
    <property type="evidence" value="ECO:0007669"/>
    <property type="project" value="TreeGrafter"/>
</dbReference>
<evidence type="ECO:0000256" key="5">
    <source>
        <dbReference type="ARBA" id="ARBA00022857"/>
    </source>
</evidence>
<evidence type="ECO:0000313" key="12">
    <source>
        <dbReference type="Proteomes" id="UP000625711"/>
    </source>
</evidence>
<evidence type="ECO:0000256" key="6">
    <source>
        <dbReference type="ARBA" id="ARBA00023002"/>
    </source>
</evidence>
<evidence type="ECO:0000256" key="7">
    <source>
        <dbReference type="ARBA" id="ARBA00025067"/>
    </source>
</evidence>
<name>A0A834I5A3_RHYFE</name>
<keyword evidence="6" id="KW-0560">Oxidoreductase</keyword>
<dbReference type="Gene3D" id="3.40.430.10">
    <property type="entry name" value="Dihydrofolate Reductase, subunit A"/>
    <property type="match status" value="1"/>
</dbReference>
<keyword evidence="12" id="KW-1185">Reference proteome</keyword>
<evidence type="ECO:0000313" key="11">
    <source>
        <dbReference type="EMBL" id="KAF7267282.1"/>
    </source>
</evidence>
<feature type="domain" description="DHFR" evidence="10">
    <location>
        <begin position="4"/>
        <end position="183"/>
    </location>
</feature>
<dbReference type="OrthoDB" id="4664297at2759"/>
<dbReference type="CDD" id="cd00209">
    <property type="entry name" value="DHFR"/>
    <property type="match status" value="1"/>
</dbReference>
<dbReference type="GO" id="GO:0050661">
    <property type="term" value="F:NADP binding"/>
    <property type="evidence" value="ECO:0007669"/>
    <property type="project" value="InterPro"/>
</dbReference>
<dbReference type="EC" id="1.5.1.3" evidence="3"/>
<dbReference type="InterPro" id="IPR001796">
    <property type="entry name" value="DHFR_dom"/>
</dbReference>